<keyword evidence="3" id="KW-1185">Reference proteome</keyword>
<dbReference type="Pfam" id="PF00106">
    <property type="entry name" value="adh_short"/>
    <property type="match status" value="1"/>
</dbReference>
<dbReference type="InterPro" id="IPR002347">
    <property type="entry name" value="SDR_fam"/>
</dbReference>
<dbReference type="STRING" id="1296120.A0A1B9GMC4"/>
<reference evidence="2 3" key="1">
    <citation type="submission" date="2013-07" db="EMBL/GenBank/DDBJ databases">
        <title>The Genome Sequence of Cryptococcus heveanensis BCC8398.</title>
        <authorList>
            <consortium name="The Broad Institute Genome Sequencing Platform"/>
            <person name="Cuomo C."/>
            <person name="Litvintseva A."/>
            <person name="Chen Y."/>
            <person name="Heitman J."/>
            <person name="Sun S."/>
            <person name="Springer D."/>
            <person name="Dromer F."/>
            <person name="Young S.K."/>
            <person name="Zeng Q."/>
            <person name="Gargeya S."/>
            <person name="Fitzgerald M."/>
            <person name="Abouelleil A."/>
            <person name="Alvarado L."/>
            <person name="Berlin A.M."/>
            <person name="Chapman S.B."/>
            <person name="Dewar J."/>
            <person name="Goldberg J."/>
            <person name="Griggs A."/>
            <person name="Gujja S."/>
            <person name="Hansen M."/>
            <person name="Howarth C."/>
            <person name="Imamovic A."/>
            <person name="Larimer J."/>
            <person name="McCowan C."/>
            <person name="Murphy C."/>
            <person name="Pearson M."/>
            <person name="Priest M."/>
            <person name="Roberts A."/>
            <person name="Saif S."/>
            <person name="Shea T."/>
            <person name="Sykes S."/>
            <person name="Wortman J."/>
            <person name="Nusbaum C."/>
            <person name="Birren B."/>
        </authorList>
    </citation>
    <scope>NUCLEOTIDE SEQUENCE [LARGE SCALE GENOMIC DNA]</scope>
    <source>
        <strain evidence="2 3">BCC8398</strain>
    </source>
</reference>
<comment type="similarity">
    <text evidence="1">Belongs to the short-chain dehydrogenases/reductases (SDR) family.</text>
</comment>
<dbReference type="InterPro" id="IPR036291">
    <property type="entry name" value="NAD(P)-bd_dom_sf"/>
</dbReference>
<dbReference type="GO" id="GO:0005737">
    <property type="term" value="C:cytoplasm"/>
    <property type="evidence" value="ECO:0007669"/>
    <property type="project" value="TreeGrafter"/>
</dbReference>
<dbReference type="GO" id="GO:0019748">
    <property type="term" value="P:secondary metabolic process"/>
    <property type="evidence" value="ECO:0007669"/>
    <property type="project" value="TreeGrafter"/>
</dbReference>
<name>A0A1B9GMC4_9TREE</name>
<reference evidence="3" key="2">
    <citation type="submission" date="2013-12" db="EMBL/GenBank/DDBJ databases">
        <title>Evolution of pathogenesis and genome organization in the Tremellales.</title>
        <authorList>
            <person name="Cuomo C."/>
            <person name="Litvintseva A."/>
            <person name="Heitman J."/>
            <person name="Chen Y."/>
            <person name="Sun S."/>
            <person name="Springer D."/>
            <person name="Dromer F."/>
            <person name="Young S."/>
            <person name="Zeng Q."/>
            <person name="Chapman S."/>
            <person name="Gujja S."/>
            <person name="Saif S."/>
            <person name="Birren B."/>
        </authorList>
    </citation>
    <scope>NUCLEOTIDE SEQUENCE [LARGE SCALE GENOMIC DNA]</scope>
    <source>
        <strain evidence="3">BCC8398</strain>
    </source>
</reference>
<dbReference type="OrthoDB" id="1933717at2759"/>
<organism evidence="2 3">
    <name type="scientific">Kwoniella heveanensis BCC8398</name>
    <dbReference type="NCBI Taxonomy" id="1296120"/>
    <lineage>
        <taxon>Eukaryota</taxon>
        <taxon>Fungi</taxon>
        <taxon>Dikarya</taxon>
        <taxon>Basidiomycota</taxon>
        <taxon>Agaricomycotina</taxon>
        <taxon>Tremellomycetes</taxon>
        <taxon>Tremellales</taxon>
        <taxon>Cryptococcaceae</taxon>
        <taxon>Kwoniella</taxon>
    </lineage>
</organism>
<dbReference type="Proteomes" id="UP000092666">
    <property type="component" value="Unassembled WGS sequence"/>
</dbReference>
<protein>
    <recommendedName>
        <fullName evidence="4">Short-chain dehydrogenase</fullName>
    </recommendedName>
</protein>
<dbReference type="PANTHER" id="PTHR43544">
    <property type="entry name" value="SHORT-CHAIN DEHYDROGENASE/REDUCTASE"/>
    <property type="match status" value="1"/>
</dbReference>
<dbReference type="SUPFAM" id="SSF51735">
    <property type="entry name" value="NAD(P)-binding Rossmann-fold domains"/>
    <property type="match status" value="1"/>
</dbReference>
<dbReference type="InterPro" id="IPR051468">
    <property type="entry name" value="Fungal_SecMetab_SDRs"/>
</dbReference>
<dbReference type="EMBL" id="KI669510">
    <property type="protein sequence ID" value="OCF32230.1"/>
    <property type="molecule type" value="Genomic_DNA"/>
</dbReference>
<accession>A0A1B9GMC4</accession>
<dbReference type="Gene3D" id="3.40.50.720">
    <property type="entry name" value="NAD(P)-binding Rossmann-like Domain"/>
    <property type="match status" value="1"/>
</dbReference>
<evidence type="ECO:0000313" key="2">
    <source>
        <dbReference type="EMBL" id="OCF32230.1"/>
    </source>
</evidence>
<dbReference type="AlphaFoldDB" id="A0A1B9GMC4"/>
<evidence type="ECO:0000313" key="3">
    <source>
        <dbReference type="Proteomes" id="UP000092666"/>
    </source>
</evidence>
<dbReference type="GO" id="GO:0016491">
    <property type="term" value="F:oxidoreductase activity"/>
    <property type="evidence" value="ECO:0007669"/>
    <property type="project" value="TreeGrafter"/>
</dbReference>
<dbReference type="PRINTS" id="PR00081">
    <property type="entry name" value="GDHRDH"/>
</dbReference>
<sequence length="281" mass="30095">MSAPSTDNTIVLVTGGNTGIGYAITEALLGGDGVKSSAKYTVIITSRTLAKSTQAAGALRSDSSVAEAFKSGFEVVPAQLDIDNDVEIERIVKSVGDQYGRLDVLVNNAGVQHDSSVLRGEMTIREAFAQTFDTNVSSTHLLTSALIPLLLKSSSPRIVFVSSGIGSLAEHSWDGIPINQSPPAGWPKKPTFNITTYRTTKTAMNMMILEWIRVLKNDNVKIHIIDPGLLATNLGGSTPDQLRQMGAREPIEGGRFIKSVIEGKRDGDMGKMIRDGAVVPW</sequence>
<proteinExistence type="inferred from homology"/>
<gene>
    <name evidence="2" type="ORF">I316_06144</name>
</gene>
<evidence type="ECO:0000256" key="1">
    <source>
        <dbReference type="ARBA" id="ARBA00006484"/>
    </source>
</evidence>
<dbReference type="PANTHER" id="PTHR43544:SF32">
    <property type="entry name" value="CHAIN DEHYDROGENASE, PUTATIVE (AFU_ORTHOLOGUE AFUA_5G01530)-RELATED"/>
    <property type="match status" value="1"/>
</dbReference>
<evidence type="ECO:0008006" key="4">
    <source>
        <dbReference type="Google" id="ProtNLM"/>
    </source>
</evidence>